<keyword evidence="4" id="KW-1185">Reference proteome</keyword>
<evidence type="ECO:0000313" key="4">
    <source>
        <dbReference type="Proteomes" id="UP000437862"/>
    </source>
</evidence>
<evidence type="ECO:0000313" key="1">
    <source>
        <dbReference type="EMBL" id="QGZ38934.1"/>
    </source>
</evidence>
<organism evidence="2 3">
    <name type="scientific">Pseudoduganella flava</name>
    <dbReference type="NCBI Taxonomy" id="871742"/>
    <lineage>
        <taxon>Bacteria</taxon>
        <taxon>Pseudomonadati</taxon>
        <taxon>Pseudomonadota</taxon>
        <taxon>Betaproteobacteria</taxon>
        <taxon>Burkholderiales</taxon>
        <taxon>Oxalobacteraceae</taxon>
        <taxon>Telluria group</taxon>
        <taxon>Pseudoduganella</taxon>
    </lineage>
</organism>
<dbReference type="RefSeq" id="WP_145881054.1">
    <property type="nucleotide sequence ID" value="NZ_CP046904.1"/>
</dbReference>
<reference evidence="2 3" key="1">
    <citation type="journal article" date="2015" name="Stand. Genomic Sci.">
        <title>Genomic Encyclopedia of Bacterial and Archaeal Type Strains, Phase III: the genomes of soil and plant-associated and newly described type strains.</title>
        <authorList>
            <person name="Whitman W.B."/>
            <person name="Woyke T."/>
            <person name="Klenk H.P."/>
            <person name="Zhou Y."/>
            <person name="Lilburn T.G."/>
            <person name="Beck B.J."/>
            <person name="De Vos P."/>
            <person name="Vandamme P."/>
            <person name="Eisen J.A."/>
            <person name="Garrity G."/>
            <person name="Hugenholtz P."/>
            <person name="Kyrpides N.C."/>
        </authorList>
    </citation>
    <scope>NUCLEOTIDE SEQUENCE [LARGE SCALE GENOMIC DNA]</scope>
    <source>
        <strain evidence="2 3">CGMCC 1.10685</strain>
    </source>
</reference>
<protein>
    <submittedName>
        <fullName evidence="2">Uncharacterized protein</fullName>
    </submittedName>
</protein>
<evidence type="ECO:0000313" key="3">
    <source>
        <dbReference type="Proteomes" id="UP000315112"/>
    </source>
</evidence>
<dbReference type="Proteomes" id="UP000437862">
    <property type="component" value="Chromosome"/>
</dbReference>
<reference evidence="1 4" key="3">
    <citation type="submission" date="2019-12" db="EMBL/GenBank/DDBJ databases">
        <title>Draft Genome Sequences of Six Type Strains of the Genus Massilia.</title>
        <authorList>
            <person name="Miess H."/>
            <person name="Frediansyah A."/>
            <person name="Goeker M."/>
            <person name="Gross H."/>
        </authorList>
    </citation>
    <scope>NUCLEOTIDE SEQUENCE [LARGE SCALE GENOMIC DNA]</scope>
    <source>
        <strain evidence="1 4">DSM 26639</strain>
    </source>
</reference>
<dbReference type="EMBL" id="VLKW01000013">
    <property type="protein sequence ID" value="TWI43016.1"/>
    <property type="molecule type" value="Genomic_DNA"/>
</dbReference>
<dbReference type="EMBL" id="CP046904">
    <property type="protein sequence ID" value="QGZ38934.1"/>
    <property type="molecule type" value="Genomic_DNA"/>
</dbReference>
<name>A0A562PGA6_9BURK</name>
<proteinExistence type="predicted"/>
<accession>A0A562PGA6</accession>
<reference evidence="2" key="2">
    <citation type="submission" date="2019-07" db="EMBL/GenBank/DDBJ databases">
        <authorList>
            <person name="Whitman W."/>
            <person name="Huntemann M."/>
            <person name="Clum A."/>
            <person name="Pillay M."/>
            <person name="Palaniappan K."/>
            <person name="Varghese N."/>
            <person name="Mikhailova N."/>
            <person name="Stamatis D."/>
            <person name="Reddy T."/>
            <person name="Daum C."/>
            <person name="Shapiro N."/>
            <person name="Ivanova N."/>
            <person name="Kyrpides N."/>
            <person name="Woyke T."/>
        </authorList>
    </citation>
    <scope>NUCLEOTIDE SEQUENCE</scope>
    <source>
        <strain evidence="2">CGMCC 1.10685</strain>
    </source>
</reference>
<gene>
    <name evidence="1" type="ORF">GO485_07670</name>
    <name evidence="2" type="ORF">IP92_05352</name>
</gene>
<evidence type="ECO:0000313" key="2">
    <source>
        <dbReference type="EMBL" id="TWI43016.1"/>
    </source>
</evidence>
<dbReference type="AlphaFoldDB" id="A0A562PGA6"/>
<sequence>MEHDQKLVEAVRALLSDAGYGDIATRQDDNGVLLTGTRGRGGVVMRLTADMGQVARDTEHGGPETTERSSEAVFQAPALEGVVEALRANPELAKSMRIPEAHLKHLR</sequence>
<dbReference type="Proteomes" id="UP000315112">
    <property type="component" value="Unassembled WGS sequence"/>
</dbReference>